<proteinExistence type="predicted"/>
<evidence type="ECO:0000256" key="4">
    <source>
        <dbReference type="ARBA" id="ARBA00022967"/>
    </source>
</evidence>
<dbReference type="SMART" id="SM00382">
    <property type="entry name" value="AAA"/>
    <property type="match status" value="1"/>
</dbReference>
<dbReference type="OrthoDB" id="3579586at2"/>
<evidence type="ECO:0000256" key="1">
    <source>
        <dbReference type="ARBA" id="ARBA00022448"/>
    </source>
</evidence>
<dbReference type="AlphaFoldDB" id="A0A1L7CDS0"/>
<keyword evidence="2" id="KW-0547">Nucleotide-binding</keyword>
<dbReference type="InterPro" id="IPR017871">
    <property type="entry name" value="ABC_transporter-like_CS"/>
</dbReference>
<accession>A0A1L7CDS0</accession>
<dbReference type="PROSITE" id="PS50893">
    <property type="entry name" value="ABC_TRANSPORTER_2"/>
    <property type="match status" value="1"/>
</dbReference>
<feature type="domain" description="ABC transporter" evidence="5">
    <location>
        <begin position="2"/>
        <end position="232"/>
    </location>
</feature>
<evidence type="ECO:0000313" key="6">
    <source>
        <dbReference type="EMBL" id="APT83986.1"/>
    </source>
</evidence>
<evidence type="ECO:0000256" key="2">
    <source>
        <dbReference type="ARBA" id="ARBA00022741"/>
    </source>
</evidence>
<dbReference type="GO" id="GO:0016887">
    <property type="term" value="F:ATP hydrolysis activity"/>
    <property type="evidence" value="ECO:0007669"/>
    <property type="project" value="InterPro"/>
</dbReference>
<gene>
    <name evidence="6" type="ORF">CAQU_01640</name>
</gene>
<dbReference type="CDD" id="cd03214">
    <property type="entry name" value="ABC_Iron-Siderophores_B12_Hemin"/>
    <property type="match status" value="1"/>
</dbReference>
<dbReference type="Pfam" id="PF00005">
    <property type="entry name" value="ABC_tran"/>
    <property type="match status" value="1"/>
</dbReference>
<dbReference type="InterPro" id="IPR027417">
    <property type="entry name" value="P-loop_NTPase"/>
</dbReference>
<dbReference type="EMBL" id="CP009245">
    <property type="protein sequence ID" value="APT83986.1"/>
    <property type="molecule type" value="Genomic_DNA"/>
</dbReference>
<dbReference type="KEGG" id="caqu:CAQU_01640"/>
<dbReference type="PANTHER" id="PTHR42794">
    <property type="entry name" value="HEMIN IMPORT ATP-BINDING PROTEIN HMUV"/>
    <property type="match status" value="1"/>
</dbReference>
<dbReference type="FunFam" id="3.40.50.300:FF:000134">
    <property type="entry name" value="Iron-enterobactin ABC transporter ATP-binding protein"/>
    <property type="match status" value="1"/>
</dbReference>
<dbReference type="PANTHER" id="PTHR42794:SF1">
    <property type="entry name" value="HEMIN IMPORT ATP-BINDING PROTEIN HMUV"/>
    <property type="match status" value="1"/>
</dbReference>
<evidence type="ECO:0000259" key="5">
    <source>
        <dbReference type="PROSITE" id="PS50893"/>
    </source>
</evidence>
<organism evidence="6 7">
    <name type="scientific">Corynebacterium aquilae DSM 44791</name>
    <dbReference type="NCBI Taxonomy" id="1431546"/>
    <lineage>
        <taxon>Bacteria</taxon>
        <taxon>Bacillati</taxon>
        <taxon>Actinomycetota</taxon>
        <taxon>Actinomycetes</taxon>
        <taxon>Mycobacteriales</taxon>
        <taxon>Corynebacteriaceae</taxon>
        <taxon>Corynebacterium</taxon>
    </lineage>
</organism>
<reference evidence="6 7" key="1">
    <citation type="submission" date="2014-08" db="EMBL/GenBank/DDBJ databases">
        <title>Complete genome sequence of Corynebacterium aquilae S-613T(T) (=DSM 44791(T)), isolated from the choana of a healthy golden eagle.</title>
        <authorList>
            <person name="Ruckert C."/>
            <person name="Albersmeier A."/>
            <person name="Winkler A."/>
            <person name="Kalinowski J."/>
        </authorList>
    </citation>
    <scope>NUCLEOTIDE SEQUENCE [LARGE SCALE GENOMIC DNA]</scope>
    <source>
        <strain evidence="6 7">S-613</strain>
    </source>
</reference>
<dbReference type="PROSITE" id="PS00211">
    <property type="entry name" value="ABC_TRANSPORTER_1"/>
    <property type="match status" value="1"/>
</dbReference>
<dbReference type="InterPro" id="IPR003593">
    <property type="entry name" value="AAA+_ATPase"/>
</dbReference>
<dbReference type="Gene3D" id="3.40.50.300">
    <property type="entry name" value="P-loop containing nucleotide triphosphate hydrolases"/>
    <property type="match status" value="1"/>
</dbReference>
<dbReference type="STRING" id="1431546.CAQU_01640"/>
<evidence type="ECO:0000256" key="3">
    <source>
        <dbReference type="ARBA" id="ARBA00022840"/>
    </source>
</evidence>
<sequence length="252" mass="27130">MITTRNLATRHLTGINLDIPTGSWHMLIGPNGAGKTTLLKALAGLIPSTGELTVGDIDPRQAKRAKTAQSIALCPQRPQLPDGMSVRDYVLLGRTPHLKLLANPSHTDHRIVDDILHQLGLNTLATKNITHISGGELQRATLGRALATQAPVLLLDEPTSALDIGKAQQALSLIDDIRTTTGITVVAAIHDLTLAGQYGDHVWLIDNGEITNHGPAHTTLTAQQIKQTYDAHTTVVTTPEFAIIPTRHHNQH</sequence>
<dbReference type="GO" id="GO:0005524">
    <property type="term" value="F:ATP binding"/>
    <property type="evidence" value="ECO:0007669"/>
    <property type="project" value="UniProtKB-KW"/>
</dbReference>
<protein>
    <recommendedName>
        <fullName evidence="5">ABC transporter domain-containing protein</fullName>
    </recommendedName>
</protein>
<name>A0A1L7CDS0_9CORY</name>
<dbReference type="RefSeq" id="WP_075724641.1">
    <property type="nucleotide sequence ID" value="NZ_CP009245.1"/>
</dbReference>
<keyword evidence="4" id="KW-1278">Translocase</keyword>
<dbReference type="Proteomes" id="UP000185478">
    <property type="component" value="Chromosome"/>
</dbReference>
<keyword evidence="3" id="KW-0067">ATP-binding</keyword>
<keyword evidence="1" id="KW-0813">Transport</keyword>
<dbReference type="SUPFAM" id="SSF52540">
    <property type="entry name" value="P-loop containing nucleoside triphosphate hydrolases"/>
    <property type="match status" value="1"/>
</dbReference>
<dbReference type="InterPro" id="IPR003439">
    <property type="entry name" value="ABC_transporter-like_ATP-bd"/>
</dbReference>
<keyword evidence="7" id="KW-1185">Reference proteome</keyword>
<evidence type="ECO:0000313" key="7">
    <source>
        <dbReference type="Proteomes" id="UP000185478"/>
    </source>
</evidence>